<dbReference type="EMBL" id="CANL01000005">
    <property type="protein sequence ID" value="CCM62510.1"/>
    <property type="molecule type" value="Genomic_DNA"/>
</dbReference>
<dbReference type="PROSITE" id="PS50893">
    <property type="entry name" value="ABC_TRANSPORTER_2"/>
    <property type="match status" value="1"/>
</dbReference>
<evidence type="ECO:0000256" key="5">
    <source>
        <dbReference type="ARBA" id="ARBA00022741"/>
    </source>
</evidence>
<gene>
    <name evidence="14" type="ORF">BN381_130068</name>
</gene>
<evidence type="ECO:0000256" key="4">
    <source>
        <dbReference type="ARBA" id="ARBA00022692"/>
    </source>
</evidence>
<comment type="similarity">
    <text evidence="9">Belongs to the ABC transporter superfamily. Siderophore-Fe(3+) uptake transporter (SIUT) (TC 3.A.1.21) family.</text>
</comment>
<dbReference type="SMART" id="SM00382">
    <property type="entry name" value="AAA"/>
    <property type="match status" value="1"/>
</dbReference>
<dbReference type="SUPFAM" id="SSF52540">
    <property type="entry name" value="P-loop containing nucleoside triphosphate hydrolases"/>
    <property type="match status" value="1"/>
</dbReference>
<feature type="transmembrane region" description="Helical" evidence="11">
    <location>
        <begin position="60"/>
        <end position="81"/>
    </location>
</feature>
<feature type="transmembrane region" description="Helical" evidence="11">
    <location>
        <begin position="288"/>
        <end position="309"/>
    </location>
</feature>
<dbReference type="InterPro" id="IPR003439">
    <property type="entry name" value="ABC_transporter-like_ATP-bd"/>
</dbReference>
<feature type="transmembrane region" description="Helical" evidence="11">
    <location>
        <begin position="175"/>
        <end position="198"/>
    </location>
</feature>
<dbReference type="PROSITE" id="PS00211">
    <property type="entry name" value="ABC_TRANSPORTER_1"/>
    <property type="match status" value="1"/>
</dbReference>
<keyword evidence="7 11" id="KW-1133">Transmembrane helix</keyword>
<dbReference type="RefSeq" id="WP_012224015.1">
    <property type="nucleotide sequence ID" value="NZ_HG422565.1"/>
</dbReference>
<evidence type="ECO:0000256" key="9">
    <source>
        <dbReference type="ARBA" id="ARBA00023455"/>
    </source>
</evidence>
<dbReference type="GO" id="GO:0034040">
    <property type="term" value="F:ATPase-coupled lipid transmembrane transporter activity"/>
    <property type="evidence" value="ECO:0007669"/>
    <property type="project" value="TreeGrafter"/>
</dbReference>
<dbReference type="InterPro" id="IPR017871">
    <property type="entry name" value="ABC_transporter-like_CS"/>
</dbReference>
<feature type="domain" description="ABC transmembrane type-1" evidence="13">
    <location>
        <begin position="62"/>
        <end position="347"/>
    </location>
</feature>
<accession>R4YWV1</accession>
<dbReference type="GO" id="GO:0140359">
    <property type="term" value="F:ABC-type transporter activity"/>
    <property type="evidence" value="ECO:0007669"/>
    <property type="project" value="InterPro"/>
</dbReference>
<evidence type="ECO:0000256" key="3">
    <source>
        <dbReference type="ARBA" id="ARBA00022475"/>
    </source>
</evidence>
<evidence type="ECO:0000256" key="7">
    <source>
        <dbReference type="ARBA" id="ARBA00022989"/>
    </source>
</evidence>
<evidence type="ECO:0000256" key="2">
    <source>
        <dbReference type="ARBA" id="ARBA00022448"/>
    </source>
</evidence>
<keyword evidence="5" id="KW-0547">Nucleotide-binding</keyword>
<evidence type="ECO:0000313" key="14">
    <source>
        <dbReference type="EMBL" id="CCM62510.1"/>
    </source>
</evidence>
<evidence type="ECO:0000259" key="13">
    <source>
        <dbReference type="PROSITE" id="PS50929"/>
    </source>
</evidence>
<dbReference type="Gene3D" id="1.20.1560.10">
    <property type="entry name" value="ABC transporter type 1, transmembrane domain"/>
    <property type="match status" value="1"/>
</dbReference>
<keyword evidence="8 11" id="KW-0472">Membrane</keyword>
<evidence type="ECO:0000256" key="1">
    <source>
        <dbReference type="ARBA" id="ARBA00004429"/>
    </source>
</evidence>
<feature type="transmembrane region" description="Helical" evidence="11">
    <location>
        <begin position="101"/>
        <end position="122"/>
    </location>
</feature>
<proteinExistence type="inferred from homology"/>
<dbReference type="OrthoDB" id="9806127at2"/>
<dbReference type="AlphaFoldDB" id="R4YWV1"/>
<evidence type="ECO:0000256" key="11">
    <source>
        <dbReference type="SAM" id="Phobius"/>
    </source>
</evidence>
<dbReference type="Gene3D" id="3.40.50.300">
    <property type="entry name" value="P-loop containing nucleotide triphosphate hydrolases"/>
    <property type="match status" value="1"/>
</dbReference>
<dbReference type="FunFam" id="3.40.50.300:FF:000221">
    <property type="entry name" value="Multidrug ABC transporter ATP-binding protein"/>
    <property type="match status" value="1"/>
</dbReference>
<dbReference type="InterPro" id="IPR003593">
    <property type="entry name" value="AAA+_ATPase"/>
</dbReference>
<dbReference type="Pfam" id="PF00664">
    <property type="entry name" value="ABC_membrane"/>
    <property type="match status" value="1"/>
</dbReference>
<dbReference type="PANTHER" id="PTHR24221">
    <property type="entry name" value="ATP-BINDING CASSETTE SUB-FAMILY B"/>
    <property type="match status" value="1"/>
</dbReference>
<dbReference type="InterPro" id="IPR027417">
    <property type="entry name" value="P-loop_NTPase"/>
</dbReference>
<dbReference type="PANTHER" id="PTHR24221:SF654">
    <property type="entry name" value="ATP-BINDING CASSETTE SUB-FAMILY B MEMBER 6"/>
    <property type="match status" value="1"/>
</dbReference>
<dbReference type="Pfam" id="PF00005">
    <property type="entry name" value="ABC_tran"/>
    <property type="match status" value="1"/>
</dbReference>
<dbReference type="eggNOG" id="COG1132">
    <property type="taxonomic scope" value="Bacteria"/>
</dbReference>
<keyword evidence="6" id="KW-0067">ATP-binding</keyword>
<dbReference type="GO" id="GO:0005524">
    <property type="term" value="F:ATP binding"/>
    <property type="evidence" value="ECO:0007669"/>
    <property type="project" value="UniProtKB-KW"/>
</dbReference>
<dbReference type="PROSITE" id="PS50929">
    <property type="entry name" value="ABC_TM1F"/>
    <property type="match status" value="1"/>
</dbReference>
<keyword evidence="3" id="KW-1003">Cell membrane</keyword>
<evidence type="ECO:0000256" key="6">
    <source>
        <dbReference type="ARBA" id="ARBA00022840"/>
    </source>
</evidence>
<dbReference type="InterPro" id="IPR039421">
    <property type="entry name" value="Type_1_exporter"/>
</dbReference>
<dbReference type="InterPro" id="IPR036640">
    <property type="entry name" value="ABC1_TM_sf"/>
</dbReference>
<comment type="caution">
    <text evidence="14">The sequence shown here is derived from an EMBL/GenBank/DDBJ whole genome shotgun (WGS) entry which is preliminary data.</text>
</comment>
<evidence type="ECO:0000256" key="10">
    <source>
        <dbReference type="SAM" id="MobiDB-lite"/>
    </source>
</evidence>
<dbReference type="GO" id="GO:0016887">
    <property type="term" value="F:ATP hydrolysis activity"/>
    <property type="evidence" value="ECO:0007669"/>
    <property type="project" value="InterPro"/>
</dbReference>
<keyword evidence="15" id="KW-1185">Reference proteome</keyword>
<dbReference type="InterPro" id="IPR011527">
    <property type="entry name" value="ABC1_TM_dom"/>
</dbReference>
<evidence type="ECO:0000256" key="8">
    <source>
        <dbReference type="ARBA" id="ARBA00023136"/>
    </source>
</evidence>
<organism evidence="14 15">
    <name type="scientific">Candidatus Neomicrothrix parvicella RN1</name>
    <dbReference type="NCBI Taxonomy" id="1229780"/>
    <lineage>
        <taxon>Bacteria</taxon>
        <taxon>Bacillati</taxon>
        <taxon>Actinomycetota</taxon>
        <taxon>Acidimicrobiia</taxon>
        <taxon>Acidimicrobiales</taxon>
        <taxon>Microthrixaceae</taxon>
        <taxon>Candidatus Neomicrothrix</taxon>
    </lineage>
</organism>
<protein>
    <submittedName>
        <fullName evidence="14">Putative ABC transporter related protein</fullName>
    </submittedName>
</protein>
<dbReference type="CDD" id="cd07346">
    <property type="entry name" value="ABC_6TM_exporters"/>
    <property type="match status" value="1"/>
</dbReference>
<dbReference type="STRING" id="1229780.BN381_130068"/>
<dbReference type="GO" id="GO:0005886">
    <property type="term" value="C:plasma membrane"/>
    <property type="evidence" value="ECO:0007669"/>
    <property type="project" value="UniProtKB-SubCell"/>
</dbReference>
<dbReference type="Proteomes" id="UP000018291">
    <property type="component" value="Unassembled WGS sequence"/>
</dbReference>
<sequence>MSERSSAEPPAAELQTDPPPVAEPQTDAALVPERGLDGAGLARSGLTLVSRFARMEPWPFSLALFGGTAWAATVVGSTVVIGMVNDRVIVPVLAGETPRSAALWAALALLVVGVLRGGSVVLRRWYGSVTEARVQAELRRQVADRVLAMPLSEHRKRPTGQLLAVADSDVTFSTWALMPVPLTFGLVALLVFSIISLLIADWTFALIAAVLFPLLVGVSRWFSSRMVEPATRSQEQVARVSAIAHESFEGALVVKTLGREAEESDRFNGAAGALRTQRLRLARLSSSYHPLVDALPLLGMVALIAVGAYRVRAGAVTSGEVLAAVTLFGWLNFPVRVAGFLFESLPRSLVSMGRIESLLDVDDGVDASPAEAVDERRHDRLPPEAPSVSFDSVRFGFEPGVDVLTDVNLRIEPGEVMAVVGATGAGKSTLCELLVRLDEPSAGHIELGGVALGELTPSELRSTVALVFQESFLFATSLRDNVALGRHLDDHELWEVLERARARRFVEQLPGGLDTVMGERGVTLSGGQRQRVALARALVRRPRVLVLDDATSAVDPVVEAEILGGLRDGSGRHESSGMTVLVVAHRLSTIAMADRIAFLESGRVTAVGTHGQLLEHPGYEALVTAYERDDVAGAASSIGATG</sequence>
<keyword evidence="2" id="KW-0813">Transport</keyword>
<feature type="domain" description="ABC transporter" evidence="12">
    <location>
        <begin position="388"/>
        <end position="626"/>
    </location>
</feature>
<comment type="subcellular location">
    <subcellularLocation>
        <location evidence="1">Cell inner membrane</location>
        <topology evidence="1">Multi-pass membrane protein</topology>
    </subcellularLocation>
</comment>
<dbReference type="HOGENOM" id="CLU_000604_84_3_11"/>
<reference evidence="14 15" key="1">
    <citation type="journal article" date="2013" name="ISME J.">
        <title>Metabolic model for the filamentous 'Candidatus Microthrix parvicella' based on genomic and metagenomic analyses.</title>
        <authorList>
            <person name="Jon McIlroy S."/>
            <person name="Kristiansen R."/>
            <person name="Albertsen M."/>
            <person name="Michael Karst S."/>
            <person name="Rossetti S."/>
            <person name="Lund Nielsen J."/>
            <person name="Tandoi V."/>
            <person name="James Seviour R."/>
            <person name="Nielsen P.H."/>
        </authorList>
    </citation>
    <scope>NUCLEOTIDE SEQUENCE [LARGE SCALE GENOMIC DNA]</scope>
    <source>
        <strain evidence="14 15">RN1</strain>
    </source>
</reference>
<dbReference type="SUPFAM" id="SSF90123">
    <property type="entry name" value="ABC transporter transmembrane region"/>
    <property type="match status" value="1"/>
</dbReference>
<evidence type="ECO:0000313" key="15">
    <source>
        <dbReference type="Proteomes" id="UP000018291"/>
    </source>
</evidence>
<feature type="transmembrane region" description="Helical" evidence="11">
    <location>
        <begin position="204"/>
        <end position="222"/>
    </location>
</feature>
<evidence type="ECO:0000259" key="12">
    <source>
        <dbReference type="PROSITE" id="PS50893"/>
    </source>
</evidence>
<name>R4YWV1_9ACTN</name>
<keyword evidence="4 11" id="KW-0812">Transmembrane</keyword>
<feature type="region of interest" description="Disordered" evidence="10">
    <location>
        <begin position="1"/>
        <end position="25"/>
    </location>
</feature>